<dbReference type="PROSITE" id="PS50042">
    <property type="entry name" value="CNMP_BINDING_3"/>
    <property type="match status" value="1"/>
</dbReference>
<dbReference type="Pfam" id="PF00027">
    <property type="entry name" value="cNMP_binding"/>
    <property type="match status" value="1"/>
</dbReference>
<dbReference type="InterPro" id="IPR036390">
    <property type="entry name" value="WH_DNA-bd_sf"/>
</dbReference>
<dbReference type="SMART" id="SM00100">
    <property type="entry name" value="cNMP"/>
    <property type="match status" value="1"/>
</dbReference>
<comment type="caution">
    <text evidence="6">The sequence shown here is derived from an EMBL/GenBank/DDBJ whole genome shotgun (WGS) entry which is preliminary data.</text>
</comment>
<gene>
    <name evidence="6" type="ORF">NWI01_29360</name>
</gene>
<evidence type="ECO:0000256" key="2">
    <source>
        <dbReference type="ARBA" id="ARBA00023125"/>
    </source>
</evidence>
<dbReference type="SUPFAM" id="SSF51206">
    <property type="entry name" value="cAMP-binding domain-like"/>
    <property type="match status" value="1"/>
</dbReference>
<accession>A0A4Y3WDS8</accession>
<dbReference type="Gene3D" id="2.60.120.10">
    <property type="entry name" value="Jelly Rolls"/>
    <property type="match status" value="1"/>
</dbReference>
<dbReference type="Proteomes" id="UP000318825">
    <property type="component" value="Unassembled WGS sequence"/>
</dbReference>
<feature type="domain" description="HTH crp-type" evidence="5">
    <location>
        <begin position="198"/>
        <end position="271"/>
    </location>
</feature>
<keyword evidence="1" id="KW-0805">Transcription regulation</keyword>
<evidence type="ECO:0000256" key="1">
    <source>
        <dbReference type="ARBA" id="ARBA00023015"/>
    </source>
</evidence>
<dbReference type="AlphaFoldDB" id="A0A4Y3WDS8"/>
<evidence type="ECO:0000259" key="5">
    <source>
        <dbReference type="PROSITE" id="PS51063"/>
    </source>
</evidence>
<dbReference type="InterPro" id="IPR012318">
    <property type="entry name" value="HTH_CRP"/>
</dbReference>
<keyword evidence="2" id="KW-0238">DNA-binding</keyword>
<dbReference type="GO" id="GO:0003677">
    <property type="term" value="F:DNA binding"/>
    <property type="evidence" value="ECO:0007669"/>
    <property type="project" value="UniProtKB-KW"/>
</dbReference>
<dbReference type="Gene3D" id="1.10.10.10">
    <property type="entry name" value="Winged helix-like DNA-binding domain superfamily/Winged helix DNA-binding domain"/>
    <property type="match status" value="1"/>
</dbReference>
<dbReference type="PROSITE" id="PS51063">
    <property type="entry name" value="HTH_CRP_2"/>
    <property type="match status" value="1"/>
</dbReference>
<organism evidence="6 7">
    <name type="scientific">Nitrobacter winogradskyi</name>
    <name type="common">Nitrobacter agilis</name>
    <dbReference type="NCBI Taxonomy" id="913"/>
    <lineage>
        <taxon>Bacteria</taxon>
        <taxon>Pseudomonadati</taxon>
        <taxon>Pseudomonadota</taxon>
        <taxon>Alphaproteobacteria</taxon>
        <taxon>Hyphomicrobiales</taxon>
        <taxon>Nitrobacteraceae</taxon>
        <taxon>Nitrobacter</taxon>
    </lineage>
</organism>
<evidence type="ECO:0000313" key="7">
    <source>
        <dbReference type="Proteomes" id="UP000318825"/>
    </source>
</evidence>
<dbReference type="CDD" id="cd00038">
    <property type="entry name" value="CAP_ED"/>
    <property type="match status" value="1"/>
</dbReference>
<dbReference type="InterPro" id="IPR036388">
    <property type="entry name" value="WH-like_DNA-bd_sf"/>
</dbReference>
<dbReference type="PANTHER" id="PTHR24567">
    <property type="entry name" value="CRP FAMILY TRANSCRIPTIONAL REGULATORY PROTEIN"/>
    <property type="match status" value="1"/>
</dbReference>
<evidence type="ECO:0000259" key="4">
    <source>
        <dbReference type="PROSITE" id="PS50042"/>
    </source>
</evidence>
<dbReference type="InterPro" id="IPR050397">
    <property type="entry name" value="Env_Response_Regulators"/>
</dbReference>
<name>A0A4Y3WDS8_NITWI</name>
<dbReference type="InterPro" id="IPR000595">
    <property type="entry name" value="cNMP-bd_dom"/>
</dbReference>
<dbReference type="GO" id="GO:0005829">
    <property type="term" value="C:cytosol"/>
    <property type="evidence" value="ECO:0007669"/>
    <property type="project" value="TreeGrafter"/>
</dbReference>
<evidence type="ECO:0000256" key="3">
    <source>
        <dbReference type="ARBA" id="ARBA00023163"/>
    </source>
</evidence>
<dbReference type="Pfam" id="PF13545">
    <property type="entry name" value="HTH_Crp_2"/>
    <property type="match status" value="1"/>
</dbReference>
<sequence length="280" mass="30823">MTTVKHVTAIAPSRFLGQPRAIARLHHPDEERTSTGSNELANAAAHSALFMSETIEGLNVGARFLDRLSVEQRAQVRAAGRCLIVRQGDPVFSQGEHHDGIFIIDRGQVRVYYSAPSGREITLAYWTPGHFIGGPGVSGGGVYMWSGVAAEDCAITMLPSAVLRKLLLQMPDFALAMIDGLIAKGECYSSMAQMLGTRSVIERLAQYLVNLSELYGIDGGDSVIINRKVTHDQIAAMVGSTRQWVTMMLKRFQNEQIIAIDGNIIRIKRLDLLKKILFRE</sequence>
<dbReference type="InterPro" id="IPR018490">
    <property type="entry name" value="cNMP-bd_dom_sf"/>
</dbReference>
<evidence type="ECO:0000313" key="6">
    <source>
        <dbReference type="EMBL" id="GEC17044.1"/>
    </source>
</evidence>
<dbReference type="EMBL" id="BJNF01000087">
    <property type="protein sequence ID" value="GEC17044.1"/>
    <property type="molecule type" value="Genomic_DNA"/>
</dbReference>
<dbReference type="InterPro" id="IPR014710">
    <property type="entry name" value="RmlC-like_jellyroll"/>
</dbReference>
<reference evidence="6 7" key="1">
    <citation type="submission" date="2019-06" db="EMBL/GenBank/DDBJ databases">
        <title>Whole genome shotgun sequence of Nitrobacter winogradskyi NBRC 14297.</title>
        <authorList>
            <person name="Hosoyama A."/>
            <person name="Uohara A."/>
            <person name="Ohji S."/>
            <person name="Ichikawa N."/>
        </authorList>
    </citation>
    <scope>NUCLEOTIDE SEQUENCE [LARGE SCALE GENOMIC DNA]</scope>
    <source>
        <strain evidence="6 7">NBRC 14297</strain>
    </source>
</reference>
<dbReference type="GO" id="GO:0003700">
    <property type="term" value="F:DNA-binding transcription factor activity"/>
    <property type="evidence" value="ECO:0007669"/>
    <property type="project" value="TreeGrafter"/>
</dbReference>
<proteinExistence type="predicted"/>
<evidence type="ECO:0008006" key="8">
    <source>
        <dbReference type="Google" id="ProtNLM"/>
    </source>
</evidence>
<protein>
    <recommendedName>
        <fullName evidence="8">Cyclic nucleotide-binding protein</fullName>
    </recommendedName>
</protein>
<feature type="domain" description="Cyclic nucleotide-binding" evidence="4">
    <location>
        <begin position="64"/>
        <end position="184"/>
    </location>
</feature>
<dbReference type="SMART" id="SM00419">
    <property type="entry name" value="HTH_CRP"/>
    <property type="match status" value="1"/>
</dbReference>
<dbReference type="SUPFAM" id="SSF46785">
    <property type="entry name" value="Winged helix' DNA-binding domain"/>
    <property type="match status" value="1"/>
</dbReference>
<dbReference type="PANTHER" id="PTHR24567:SF68">
    <property type="entry name" value="DNA-BINDING TRANSCRIPTIONAL DUAL REGULATOR CRP"/>
    <property type="match status" value="1"/>
</dbReference>
<keyword evidence="3" id="KW-0804">Transcription</keyword>